<dbReference type="InterPro" id="IPR050950">
    <property type="entry name" value="HTH-type_LysR_regulators"/>
</dbReference>
<sequence length="315" mass="35165">MKRSQIVARQLQDTALRYFLEVVRCGSISEASQRLNVAGSAISRHIAHLEDLLGASLFDRHARGMVPSAAGELLAVHAQKSAHDAERVVHEMQALQGMERGRVRLASSEGFALEFLPRLISDFRRRHPGIQFHLGVFPPAESTRRVLLGDADIGITMSRNAEKDIRIELLQPSPVMAVVQRGHPLTRFQQVSLSQLQNYPVALPELDTTVRQLFDIACSRQKVQIDPVLTSNYIASLFGFVKHEPEGVSISGEITMRYQIEREEMACVRLRDRGLDLRNIEVQTLMGRTLSRAAQSFLVHLKEQLQNVAAPLPGG</sequence>
<dbReference type="PANTHER" id="PTHR30419">
    <property type="entry name" value="HTH-TYPE TRANSCRIPTIONAL REGULATOR YBHD"/>
    <property type="match status" value="1"/>
</dbReference>
<evidence type="ECO:0000256" key="1">
    <source>
        <dbReference type="ARBA" id="ARBA00009437"/>
    </source>
</evidence>
<dbReference type="FunFam" id="1.10.10.10:FF:000001">
    <property type="entry name" value="LysR family transcriptional regulator"/>
    <property type="match status" value="1"/>
</dbReference>
<dbReference type="SUPFAM" id="SSF46785">
    <property type="entry name" value="Winged helix' DNA-binding domain"/>
    <property type="match status" value="1"/>
</dbReference>
<comment type="similarity">
    <text evidence="1">Belongs to the LysR transcriptional regulatory family.</text>
</comment>
<dbReference type="PROSITE" id="PS50931">
    <property type="entry name" value="HTH_LYSR"/>
    <property type="match status" value="1"/>
</dbReference>
<dbReference type="InterPro" id="IPR036388">
    <property type="entry name" value="WH-like_DNA-bd_sf"/>
</dbReference>
<evidence type="ECO:0000256" key="4">
    <source>
        <dbReference type="ARBA" id="ARBA00023163"/>
    </source>
</evidence>
<proteinExistence type="inferred from homology"/>
<keyword evidence="3 6" id="KW-0238">DNA-binding</keyword>
<dbReference type="GO" id="GO:0003677">
    <property type="term" value="F:DNA binding"/>
    <property type="evidence" value="ECO:0007669"/>
    <property type="project" value="UniProtKB-KW"/>
</dbReference>
<dbReference type="SUPFAM" id="SSF53850">
    <property type="entry name" value="Periplasmic binding protein-like II"/>
    <property type="match status" value="1"/>
</dbReference>
<name>A0A1G7CEP3_9BURK</name>
<dbReference type="AlphaFoldDB" id="A0A1G7CEP3"/>
<dbReference type="RefSeq" id="WP_289623603.1">
    <property type="nucleotide sequence ID" value="NZ_FMZC01000016.1"/>
</dbReference>
<dbReference type="GO" id="GO:0003700">
    <property type="term" value="F:DNA-binding transcription factor activity"/>
    <property type="evidence" value="ECO:0007669"/>
    <property type="project" value="InterPro"/>
</dbReference>
<dbReference type="InterPro" id="IPR036390">
    <property type="entry name" value="WH_DNA-bd_sf"/>
</dbReference>
<keyword evidence="7" id="KW-1185">Reference proteome</keyword>
<dbReference type="EMBL" id="FMZC01000016">
    <property type="protein sequence ID" value="SDE37808.1"/>
    <property type="molecule type" value="Genomic_DNA"/>
</dbReference>
<keyword evidence="4" id="KW-0804">Transcription</keyword>
<dbReference type="InterPro" id="IPR000847">
    <property type="entry name" value="LysR_HTH_N"/>
</dbReference>
<dbReference type="Pfam" id="PF03466">
    <property type="entry name" value="LysR_substrate"/>
    <property type="match status" value="1"/>
</dbReference>
<keyword evidence="2" id="KW-0805">Transcription regulation</keyword>
<dbReference type="PANTHER" id="PTHR30419:SF8">
    <property type="entry name" value="NITROGEN ASSIMILATION TRANSCRIPTIONAL ACTIVATOR-RELATED"/>
    <property type="match status" value="1"/>
</dbReference>
<dbReference type="Pfam" id="PF00126">
    <property type="entry name" value="HTH_1"/>
    <property type="match status" value="1"/>
</dbReference>
<protein>
    <submittedName>
        <fullName evidence="6">DNA-binding transcriptional regulator, LysR family</fullName>
    </submittedName>
</protein>
<accession>A0A1G7CEP3</accession>
<evidence type="ECO:0000313" key="7">
    <source>
        <dbReference type="Proteomes" id="UP000198781"/>
    </source>
</evidence>
<dbReference type="Gene3D" id="3.40.190.290">
    <property type="match status" value="1"/>
</dbReference>
<reference evidence="6 7" key="1">
    <citation type="submission" date="2016-10" db="EMBL/GenBank/DDBJ databases">
        <authorList>
            <person name="de Groot N.N."/>
        </authorList>
    </citation>
    <scope>NUCLEOTIDE SEQUENCE [LARGE SCALE GENOMIC DNA]</scope>
    <source>
        <strain evidence="6 7">DSM 16619</strain>
    </source>
</reference>
<organism evidence="6 7">
    <name type="scientific">Paracidovorax valerianellae</name>
    <dbReference type="NCBI Taxonomy" id="187868"/>
    <lineage>
        <taxon>Bacteria</taxon>
        <taxon>Pseudomonadati</taxon>
        <taxon>Pseudomonadota</taxon>
        <taxon>Betaproteobacteria</taxon>
        <taxon>Burkholderiales</taxon>
        <taxon>Comamonadaceae</taxon>
        <taxon>Paracidovorax</taxon>
    </lineage>
</organism>
<dbReference type="GO" id="GO:0005829">
    <property type="term" value="C:cytosol"/>
    <property type="evidence" value="ECO:0007669"/>
    <property type="project" value="TreeGrafter"/>
</dbReference>
<evidence type="ECO:0000256" key="2">
    <source>
        <dbReference type="ARBA" id="ARBA00023015"/>
    </source>
</evidence>
<dbReference type="InterPro" id="IPR005119">
    <property type="entry name" value="LysR_subst-bd"/>
</dbReference>
<feature type="domain" description="HTH lysR-type" evidence="5">
    <location>
        <begin position="16"/>
        <end position="68"/>
    </location>
</feature>
<evidence type="ECO:0000259" key="5">
    <source>
        <dbReference type="PROSITE" id="PS50931"/>
    </source>
</evidence>
<dbReference type="Gene3D" id="1.10.10.10">
    <property type="entry name" value="Winged helix-like DNA-binding domain superfamily/Winged helix DNA-binding domain"/>
    <property type="match status" value="1"/>
</dbReference>
<evidence type="ECO:0000313" key="6">
    <source>
        <dbReference type="EMBL" id="SDE37808.1"/>
    </source>
</evidence>
<dbReference type="Proteomes" id="UP000198781">
    <property type="component" value="Unassembled WGS sequence"/>
</dbReference>
<gene>
    <name evidence="6" type="ORF">SAMN05192589_11633</name>
</gene>
<evidence type="ECO:0000256" key="3">
    <source>
        <dbReference type="ARBA" id="ARBA00023125"/>
    </source>
</evidence>
<dbReference type="STRING" id="187868.SAMN05192589_11633"/>